<evidence type="ECO:0000313" key="3">
    <source>
        <dbReference type="Proteomes" id="UP001634394"/>
    </source>
</evidence>
<organism evidence="2 3">
    <name type="scientific">Sinanodonta woodiana</name>
    <name type="common">Chinese pond mussel</name>
    <name type="synonym">Anodonta woodiana</name>
    <dbReference type="NCBI Taxonomy" id="1069815"/>
    <lineage>
        <taxon>Eukaryota</taxon>
        <taxon>Metazoa</taxon>
        <taxon>Spiralia</taxon>
        <taxon>Lophotrochozoa</taxon>
        <taxon>Mollusca</taxon>
        <taxon>Bivalvia</taxon>
        <taxon>Autobranchia</taxon>
        <taxon>Heteroconchia</taxon>
        <taxon>Palaeoheterodonta</taxon>
        <taxon>Unionida</taxon>
        <taxon>Unionoidea</taxon>
        <taxon>Unionidae</taxon>
        <taxon>Unioninae</taxon>
        <taxon>Sinanodonta</taxon>
    </lineage>
</organism>
<reference evidence="2 3" key="1">
    <citation type="submission" date="2024-11" db="EMBL/GenBank/DDBJ databases">
        <title>Chromosome-level genome assembly of the freshwater bivalve Anodonta woodiana.</title>
        <authorList>
            <person name="Chen X."/>
        </authorList>
    </citation>
    <scope>NUCLEOTIDE SEQUENCE [LARGE SCALE GENOMIC DNA]</scope>
    <source>
        <strain evidence="2">MN2024</strain>
        <tissue evidence="2">Gills</tissue>
    </source>
</reference>
<proteinExistence type="predicted"/>
<evidence type="ECO:0000259" key="1">
    <source>
        <dbReference type="Pfam" id="PF18738"/>
    </source>
</evidence>
<evidence type="ECO:0000313" key="2">
    <source>
        <dbReference type="EMBL" id="KAL3859344.1"/>
    </source>
</evidence>
<sequence length="256" mass="29156">MASSSGSSYASSEETTSYARMCRIVVDLLRDILWQVLTNEILPADLPKKVQIDIKKLDKLDNEIKTWLLGISPLSTEIPNAVKFDISSLYTLIRNLCSQVPAPSTKWGRTPPTGATTLGDDIERIRQFRNTLYSHAKQAKIETAVYNKVCKDIKDVVSRFDAYFCSLSKAMKCDFQCEIDTILTCFMDKNLEDDYIEKMKEIAILSDDLGDVKHQVADMTKTLESVRDAVYDVRKDVKEFKEDSRNRSCRNHDMGK</sequence>
<name>A0ABD3VCN6_SINWO</name>
<keyword evidence="3" id="KW-1185">Reference proteome</keyword>
<dbReference type="InterPro" id="IPR041249">
    <property type="entry name" value="HEPN_DZIP3"/>
</dbReference>
<feature type="non-terminal residue" evidence="2">
    <location>
        <position position="256"/>
    </location>
</feature>
<feature type="domain" description="DZIP3-like HEPN" evidence="1">
    <location>
        <begin position="73"/>
        <end position="195"/>
    </location>
</feature>
<dbReference type="Proteomes" id="UP001634394">
    <property type="component" value="Unassembled WGS sequence"/>
</dbReference>
<dbReference type="AlphaFoldDB" id="A0ABD3VCN6"/>
<dbReference type="Pfam" id="PF18738">
    <property type="entry name" value="HEPN_DZIP3"/>
    <property type="match status" value="1"/>
</dbReference>
<comment type="caution">
    <text evidence="2">The sequence shown here is derived from an EMBL/GenBank/DDBJ whole genome shotgun (WGS) entry which is preliminary data.</text>
</comment>
<dbReference type="EMBL" id="JBJQND010000012">
    <property type="protein sequence ID" value="KAL3859344.1"/>
    <property type="molecule type" value="Genomic_DNA"/>
</dbReference>
<protein>
    <recommendedName>
        <fullName evidence="1">DZIP3-like HEPN domain-containing protein</fullName>
    </recommendedName>
</protein>
<accession>A0ABD3VCN6</accession>
<gene>
    <name evidence="2" type="ORF">ACJMK2_009569</name>
</gene>